<evidence type="ECO:0000256" key="1">
    <source>
        <dbReference type="ARBA" id="ARBA00004141"/>
    </source>
</evidence>
<dbReference type="Gene3D" id="1.20.1250.20">
    <property type="entry name" value="MFS general substrate transporter like domains"/>
    <property type="match status" value="2"/>
</dbReference>
<keyword evidence="3" id="KW-0812">Transmembrane</keyword>
<proteinExistence type="predicted"/>
<dbReference type="PANTHER" id="PTHR45757:SF23">
    <property type="entry name" value="MAJOR FACILITATOR SUPERFAMILY (MFS) PROFILE DOMAIN-CONTAINING PROTEIN"/>
    <property type="match status" value="1"/>
</dbReference>
<organism evidence="6">
    <name type="scientific">Strongyloides stercoralis</name>
    <name type="common">Threadworm</name>
    <dbReference type="NCBI Taxonomy" id="6248"/>
    <lineage>
        <taxon>Eukaryota</taxon>
        <taxon>Metazoa</taxon>
        <taxon>Ecdysozoa</taxon>
        <taxon>Nematoda</taxon>
        <taxon>Chromadorea</taxon>
        <taxon>Rhabditida</taxon>
        <taxon>Tylenchina</taxon>
        <taxon>Panagrolaimomorpha</taxon>
        <taxon>Strongyloidoidea</taxon>
        <taxon>Strongyloididae</taxon>
        <taxon>Strongyloides</taxon>
    </lineage>
</organism>
<evidence type="ECO:0000256" key="3">
    <source>
        <dbReference type="SAM" id="Phobius"/>
    </source>
</evidence>
<sequence length="547" mass="59597">MGKDSSNTSPNTFNVPSEANMTSVDLNPNASQENTQNGGMDSFKRRFSSVSMSIQKVLGVNREEGDFTLGCIKVFHTRTRFLIMILVLLCLASVWSNILSVNFAIICMKPPTSNNQTTSNITDPNSLFHPVILTSNEKSLLTSAVAAAALIANFFVVSLIGNYGIRTIFAFLGLLSAISTFAMPWAFEYGFTYILTLRILQGIAFASNFPVIGAFSSKWTYYKQNGLFVSVLVAYVQLSPSLTLPISGALCTSPWGWPSVFYVHGTYCAILFVIYAIFYRNSPRKHPYVGDIELRKIAVGKSECSKEELKKVPYVPILKTAAVWAVWIAAIGNFTAVNMMFLYSPNYLNGVLGFKVNKTGLSAAIGPIAQFLIKLFAGFTSDKVKCISESNKLRLYNSIAFFGSCMFLSVLAFTPSEYPNACLVLLGVSAGILGFTTGGFFKAGPLISKHYSHFVTGNVSLGITVTMLVVPFIVGGLAPANDAEGWKKIFLVTGGVLLVTNLCFVIMCSAKPASWTTDEFSRNASRNKVYSTQATSRREFAPEVNVG</sequence>
<dbReference type="GO" id="GO:0016020">
    <property type="term" value="C:membrane"/>
    <property type="evidence" value="ECO:0007669"/>
    <property type="project" value="UniProtKB-SubCell"/>
</dbReference>
<feature type="transmembrane region" description="Helical" evidence="3">
    <location>
        <begin position="453"/>
        <end position="477"/>
    </location>
</feature>
<feature type="domain" description="Major facilitator superfamily (MFS) profile" evidence="4">
    <location>
        <begin position="88"/>
        <end position="512"/>
    </location>
</feature>
<evidence type="ECO:0000256" key="2">
    <source>
        <dbReference type="SAM" id="MobiDB-lite"/>
    </source>
</evidence>
<feature type="transmembrane region" description="Helical" evidence="3">
    <location>
        <begin position="259"/>
        <end position="278"/>
    </location>
</feature>
<feature type="transmembrane region" description="Helical" evidence="3">
    <location>
        <begin position="418"/>
        <end position="441"/>
    </location>
</feature>
<protein>
    <submittedName>
        <fullName evidence="6 7">MFS domain-containing protein</fullName>
    </submittedName>
</protein>
<keyword evidence="3" id="KW-0472">Membrane</keyword>
<feature type="region of interest" description="Disordered" evidence="2">
    <location>
        <begin position="1"/>
        <end position="42"/>
    </location>
</feature>
<dbReference type="InterPro" id="IPR020846">
    <property type="entry name" value="MFS_dom"/>
</dbReference>
<evidence type="ECO:0000313" key="5">
    <source>
        <dbReference type="Proteomes" id="UP000035681"/>
    </source>
</evidence>
<dbReference type="InterPro" id="IPR036259">
    <property type="entry name" value="MFS_trans_sf"/>
</dbReference>
<evidence type="ECO:0000313" key="6">
    <source>
        <dbReference type="WBParaSite" id="SSTP_0001021700.1"/>
    </source>
</evidence>
<dbReference type="Pfam" id="PF07690">
    <property type="entry name" value="MFS_1"/>
    <property type="match status" value="1"/>
</dbReference>
<keyword evidence="5" id="KW-1185">Reference proteome</keyword>
<feature type="compositionally biased region" description="Polar residues" evidence="2">
    <location>
        <begin position="1"/>
        <end position="39"/>
    </location>
</feature>
<feature type="transmembrane region" description="Helical" evidence="3">
    <location>
        <begin position="361"/>
        <end position="381"/>
    </location>
</feature>
<keyword evidence="3" id="KW-1133">Transmembrane helix</keyword>
<feature type="transmembrane region" description="Helical" evidence="3">
    <location>
        <begin position="321"/>
        <end position="341"/>
    </location>
</feature>
<feature type="transmembrane region" description="Helical" evidence="3">
    <location>
        <begin position="168"/>
        <end position="187"/>
    </location>
</feature>
<feature type="transmembrane region" description="Helical" evidence="3">
    <location>
        <begin position="393"/>
        <end position="412"/>
    </location>
</feature>
<feature type="transmembrane region" description="Helical" evidence="3">
    <location>
        <begin position="140"/>
        <end position="161"/>
    </location>
</feature>
<evidence type="ECO:0000313" key="7">
    <source>
        <dbReference type="WBParaSite" id="TCONS_00015772.p1"/>
    </source>
</evidence>
<dbReference type="InterPro" id="IPR011701">
    <property type="entry name" value="MFS"/>
</dbReference>
<feature type="transmembrane region" description="Helical" evidence="3">
    <location>
        <begin position="489"/>
        <end position="510"/>
    </location>
</feature>
<comment type="subcellular location">
    <subcellularLocation>
        <location evidence="1">Membrane</location>
        <topology evidence="1">Multi-pass membrane protein</topology>
    </subcellularLocation>
</comment>
<feature type="transmembrane region" description="Helical" evidence="3">
    <location>
        <begin position="227"/>
        <end position="247"/>
    </location>
</feature>
<dbReference type="GO" id="GO:0022857">
    <property type="term" value="F:transmembrane transporter activity"/>
    <property type="evidence" value="ECO:0007669"/>
    <property type="project" value="InterPro"/>
</dbReference>
<evidence type="ECO:0000259" key="4">
    <source>
        <dbReference type="PROSITE" id="PS50850"/>
    </source>
</evidence>
<dbReference type="Proteomes" id="UP000035681">
    <property type="component" value="Unplaced"/>
</dbReference>
<accession>A0A0K0EL73</accession>
<name>A0A0K0EL73_STRER</name>
<feature type="transmembrane region" description="Helical" evidence="3">
    <location>
        <begin position="81"/>
        <end position="106"/>
    </location>
</feature>
<feature type="transmembrane region" description="Helical" evidence="3">
    <location>
        <begin position="193"/>
        <end position="215"/>
    </location>
</feature>
<dbReference type="SUPFAM" id="SSF103473">
    <property type="entry name" value="MFS general substrate transporter"/>
    <property type="match status" value="1"/>
</dbReference>
<reference evidence="6" key="1">
    <citation type="submission" date="2015-08" db="UniProtKB">
        <authorList>
            <consortium name="WormBaseParasite"/>
        </authorList>
    </citation>
    <scope>IDENTIFICATION</scope>
</reference>
<dbReference type="AlphaFoldDB" id="A0A0K0EL73"/>
<dbReference type="WBParaSite" id="SSTP_0001021700.1">
    <property type="protein sequence ID" value="SSTP_0001021700.1"/>
    <property type="gene ID" value="SSTP_0001021700"/>
</dbReference>
<dbReference type="PANTHER" id="PTHR45757">
    <property type="entry name" value="PROTEIN CBG23364-RELATED"/>
    <property type="match status" value="1"/>
</dbReference>
<dbReference type="PROSITE" id="PS50850">
    <property type="entry name" value="MFS"/>
    <property type="match status" value="1"/>
</dbReference>
<dbReference type="STRING" id="6248.A0A0K0EL73"/>
<dbReference type="WBParaSite" id="TCONS_00015772.p1">
    <property type="protein sequence ID" value="TCONS_00015772.p1"/>
    <property type="gene ID" value="XLOC_010535"/>
</dbReference>